<dbReference type="SUPFAM" id="SSF81273">
    <property type="entry name" value="H-NS histone-like proteins"/>
    <property type="match status" value="2"/>
</dbReference>
<dbReference type="InterPro" id="IPR054180">
    <property type="entry name" value="H-NS-like_N"/>
</dbReference>
<organism evidence="9 10">
    <name type="scientific">Photobacterium aquae</name>
    <dbReference type="NCBI Taxonomy" id="1195763"/>
    <lineage>
        <taxon>Bacteria</taxon>
        <taxon>Pseudomonadati</taxon>
        <taxon>Pseudomonadota</taxon>
        <taxon>Gammaproteobacteria</taxon>
        <taxon>Vibrionales</taxon>
        <taxon>Vibrionaceae</taxon>
        <taxon>Photobacterium</taxon>
    </lineage>
</organism>
<dbReference type="PIRSF" id="PIRSF002096">
    <property type="entry name" value="HnS"/>
    <property type="match status" value="1"/>
</dbReference>
<dbReference type="GO" id="GO:0009295">
    <property type="term" value="C:nucleoid"/>
    <property type="evidence" value="ECO:0007669"/>
    <property type="project" value="UniProtKB-SubCell"/>
</dbReference>
<dbReference type="OrthoDB" id="6088948at2"/>
<evidence type="ECO:0000256" key="4">
    <source>
        <dbReference type="ARBA" id="ARBA00023125"/>
    </source>
</evidence>
<evidence type="ECO:0000313" key="10">
    <source>
        <dbReference type="Proteomes" id="UP000036097"/>
    </source>
</evidence>
<dbReference type="SMART" id="SM00528">
    <property type="entry name" value="HNS"/>
    <property type="match status" value="1"/>
</dbReference>
<dbReference type="GO" id="GO:0000976">
    <property type="term" value="F:transcription cis-regulatory region binding"/>
    <property type="evidence" value="ECO:0007669"/>
    <property type="project" value="TreeGrafter"/>
</dbReference>
<keyword evidence="4 5" id="KW-0238">DNA-binding</keyword>
<keyword evidence="10" id="KW-1185">Reference proteome</keyword>
<dbReference type="EMBL" id="LDOT01000028">
    <property type="protein sequence ID" value="KLV03657.1"/>
    <property type="molecule type" value="Genomic_DNA"/>
</dbReference>
<dbReference type="GO" id="GO:0046983">
    <property type="term" value="F:protein dimerization activity"/>
    <property type="evidence" value="ECO:0007669"/>
    <property type="project" value="InterPro"/>
</dbReference>
<dbReference type="Pfam" id="PF22470">
    <property type="entry name" value="Histone_HNS_N"/>
    <property type="match status" value="1"/>
</dbReference>
<dbReference type="GO" id="GO:0005829">
    <property type="term" value="C:cytosol"/>
    <property type="evidence" value="ECO:0007669"/>
    <property type="project" value="TreeGrafter"/>
</dbReference>
<reference evidence="9 10" key="1">
    <citation type="submission" date="2015-05" db="EMBL/GenBank/DDBJ databases">
        <title>Photobacterium galathea sp. nov.</title>
        <authorList>
            <person name="Machado H."/>
            <person name="Gram L."/>
        </authorList>
    </citation>
    <scope>NUCLEOTIDE SEQUENCE [LARGE SCALE GENOMIC DNA]</scope>
    <source>
        <strain evidence="9 10">CGMCC 1.12159</strain>
    </source>
</reference>
<dbReference type="RefSeq" id="WP_047880358.1">
    <property type="nucleotide sequence ID" value="NZ_LDOT01000028.1"/>
</dbReference>
<dbReference type="PATRIC" id="fig|1195763.3.peg.3918"/>
<dbReference type="GO" id="GO:0001217">
    <property type="term" value="F:DNA-binding transcription repressor activity"/>
    <property type="evidence" value="ECO:0007669"/>
    <property type="project" value="TreeGrafter"/>
</dbReference>
<gene>
    <name evidence="9" type="ORF">ABT56_18335</name>
</gene>
<comment type="subcellular location">
    <subcellularLocation>
        <location evidence="1">Cytoplasm</location>
        <location evidence="1">Nucleoid</location>
    </subcellularLocation>
</comment>
<name>A0A0J1JN32_9GAMM</name>
<comment type="caution">
    <text evidence="9">The sequence shown here is derived from an EMBL/GenBank/DDBJ whole genome shotgun (WGS) entry which is preliminary data.</text>
</comment>
<dbReference type="AlphaFoldDB" id="A0A0J1JN32"/>
<comment type="similarity">
    <text evidence="2 5">Belongs to the histone-like protein H-NS family.</text>
</comment>
<dbReference type="STRING" id="1195763.ABT56_18335"/>
<evidence type="ECO:0000256" key="6">
    <source>
        <dbReference type="PIRSR" id="PIRSR002096-1"/>
    </source>
</evidence>
<dbReference type="GO" id="GO:0030527">
    <property type="term" value="F:structural constituent of chromatin"/>
    <property type="evidence" value="ECO:0007669"/>
    <property type="project" value="InterPro"/>
</dbReference>
<keyword evidence="3" id="KW-0963">Cytoplasm</keyword>
<dbReference type="Pfam" id="PF00816">
    <property type="entry name" value="Histone_HNS"/>
    <property type="match status" value="1"/>
</dbReference>
<dbReference type="InterPro" id="IPR027444">
    <property type="entry name" value="H-NS_C_dom"/>
</dbReference>
<evidence type="ECO:0000313" key="9">
    <source>
        <dbReference type="EMBL" id="KLV03657.1"/>
    </source>
</evidence>
<evidence type="ECO:0000256" key="2">
    <source>
        <dbReference type="ARBA" id="ARBA00010610"/>
    </source>
</evidence>
<dbReference type="PANTHER" id="PTHR38097:SF2">
    <property type="entry name" value="DNA-BINDING PROTEIN STPA"/>
    <property type="match status" value="1"/>
</dbReference>
<proteinExistence type="inferred from homology"/>
<evidence type="ECO:0000259" key="8">
    <source>
        <dbReference type="SMART" id="SM00528"/>
    </source>
</evidence>
<dbReference type="GO" id="GO:0003680">
    <property type="term" value="F:minor groove of adenine-thymine-rich DNA binding"/>
    <property type="evidence" value="ECO:0007669"/>
    <property type="project" value="TreeGrafter"/>
</dbReference>
<evidence type="ECO:0000256" key="1">
    <source>
        <dbReference type="ARBA" id="ARBA00004453"/>
    </source>
</evidence>
<accession>A0A0J1JN32</accession>
<dbReference type="Gene3D" id="4.10.430.10">
    <property type="entry name" value="Histone-like protein H-NS, C-terminal domain"/>
    <property type="match status" value="1"/>
</dbReference>
<sequence length="133" mass="15030">MNDVFKTLLNLRSLRAAARDEFTLEQLQEALEKLQTVVAERAEAEAESRQAKQEKEEKLNAYRAMLIADGIDPEELLATLANTPKKAKRAPRPAKYKFTVDGEERTWTGQGRMPAPLKEAIENEGKSLDDFLI</sequence>
<feature type="DNA-binding region" evidence="6">
    <location>
        <begin position="110"/>
        <end position="115"/>
    </location>
</feature>
<dbReference type="GO" id="GO:0003681">
    <property type="term" value="F:bent DNA binding"/>
    <property type="evidence" value="ECO:0007669"/>
    <property type="project" value="TreeGrafter"/>
</dbReference>
<evidence type="ECO:0000256" key="7">
    <source>
        <dbReference type="SAM" id="Coils"/>
    </source>
</evidence>
<protein>
    <recommendedName>
        <fullName evidence="5">DNA-binding protein</fullName>
    </recommendedName>
</protein>
<dbReference type="InterPro" id="IPR027454">
    <property type="entry name" value="Histone_HNS_N"/>
</dbReference>
<feature type="domain" description="DNA-binding protein H-NS-like C-terminal" evidence="8">
    <location>
        <begin position="86"/>
        <end position="133"/>
    </location>
</feature>
<feature type="coiled-coil region" evidence="7">
    <location>
        <begin position="17"/>
        <end position="61"/>
    </location>
</feature>
<keyword evidence="7" id="KW-0175">Coiled coil</keyword>
<dbReference type="InterPro" id="IPR001801">
    <property type="entry name" value="Histone_HNS"/>
</dbReference>
<dbReference type="Proteomes" id="UP000036097">
    <property type="component" value="Unassembled WGS sequence"/>
</dbReference>
<evidence type="ECO:0000256" key="3">
    <source>
        <dbReference type="ARBA" id="ARBA00022490"/>
    </source>
</evidence>
<dbReference type="PANTHER" id="PTHR38097">
    <property type="match status" value="1"/>
</dbReference>
<dbReference type="Gene3D" id="1.10.287.1050">
    <property type="entry name" value="H-NS histone-like proteins"/>
    <property type="match status" value="1"/>
</dbReference>
<evidence type="ECO:0000256" key="5">
    <source>
        <dbReference type="PIRNR" id="PIRNR002096"/>
    </source>
</evidence>
<dbReference type="GO" id="GO:0032993">
    <property type="term" value="C:protein-DNA complex"/>
    <property type="evidence" value="ECO:0007669"/>
    <property type="project" value="TreeGrafter"/>
</dbReference>
<dbReference type="InterPro" id="IPR037150">
    <property type="entry name" value="H-NS_C_dom_sf"/>
</dbReference>